<dbReference type="GO" id="GO:0042407">
    <property type="term" value="P:cristae formation"/>
    <property type="evidence" value="ECO:0007669"/>
    <property type="project" value="InterPro"/>
</dbReference>
<dbReference type="PANTHER" id="PTHR28268:SF1">
    <property type="entry name" value="MICOS SUBUNIT MIC26"/>
    <property type="match status" value="1"/>
</dbReference>
<feature type="chain" id="PRO_5040312083" description="MICOS complex subunit" evidence="2">
    <location>
        <begin position="25"/>
        <end position="290"/>
    </location>
</feature>
<proteinExistence type="predicted"/>
<comment type="caution">
    <text evidence="3">The sequence shown here is derived from an EMBL/GenBank/DDBJ whole genome shotgun (WGS) entry which is preliminary data.</text>
</comment>
<dbReference type="GO" id="GO:0061617">
    <property type="term" value="C:MICOS complex"/>
    <property type="evidence" value="ECO:0007669"/>
    <property type="project" value="UniProtKB-UniRule"/>
</dbReference>
<dbReference type="Pfam" id="PF09769">
    <property type="entry name" value="ApoO"/>
    <property type="match status" value="1"/>
</dbReference>
<evidence type="ECO:0000313" key="4">
    <source>
        <dbReference type="Proteomes" id="UP000724874"/>
    </source>
</evidence>
<keyword evidence="4" id="KW-1185">Reference proteome</keyword>
<evidence type="ECO:0000256" key="2">
    <source>
        <dbReference type="SAM" id="SignalP"/>
    </source>
</evidence>
<accession>A0A9P5NIL3</accession>
<dbReference type="AlphaFoldDB" id="A0A9P5NIL3"/>
<dbReference type="PANTHER" id="PTHR28268">
    <property type="entry name" value="MICOS SUBUNIT MIC26"/>
    <property type="match status" value="1"/>
</dbReference>
<dbReference type="Proteomes" id="UP000724874">
    <property type="component" value="Unassembled WGS sequence"/>
</dbReference>
<dbReference type="EMBL" id="JADNYJ010000074">
    <property type="protein sequence ID" value="KAF8890787.1"/>
    <property type="molecule type" value="Genomic_DNA"/>
</dbReference>
<keyword evidence="1" id="KW-0999">Mitochondrion inner membrane</keyword>
<name>A0A9P5NIL3_GYMJU</name>
<evidence type="ECO:0000313" key="3">
    <source>
        <dbReference type="EMBL" id="KAF8890787.1"/>
    </source>
</evidence>
<protein>
    <recommendedName>
        <fullName evidence="1">MICOS complex subunit</fullName>
    </recommendedName>
</protein>
<gene>
    <name evidence="3" type="ORF">CPB84DRAFT_1748992</name>
</gene>
<dbReference type="GO" id="GO:0044284">
    <property type="term" value="C:mitochondrial crista junction"/>
    <property type="evidence" value="ECO:0007669"/>
    <property type="project" value="TreeGrafter"/>
</dbReference>
<evidence type="ECO:0000256" key="1">
    <source>
        <dbReference type="RuleBase" id="RU363021"/>
    </source>
</evidence>
<comment type="subcellular location">
    <subcellularLocation>
        <location evidence="1">Mitochondrion inner membrane</location>
    </subcellularLocation>
</comment>
<comment type="subunit">
    <text evidence="1">Component of the mitochondrial contact site and cristae organizing system (MICOS) complex.</text>
</comment>
<sequence>MFRSAGRLPRRLLLSAAVAGAVAGVPDPSKLPIYHQPDPEIVLVESPSRLEQEIGVVRGRVTSAYEDVHAHVQGWVSKWIGVEHAVENRVKSIISPDEAVTPGLLYVGVATLTGSILARNRLFFRLVLPPAFLVLSANHFLPKTTHNLSTYLGSLEETYFPTLAQKHDVANAHTQMTWERVKEATQSGRDRINRGATVAVDKVQEVTGLKLKETLGWQQKQVEKVEKAVVHTKDAIVEKVAEKVHEAEKTAKDAQRKIVGEAEAIEKEIEIQVEAADKKVEKNEDVVKSL</sequence>
<organism evidence="3 4">
    <name type="scientific">Gymnopilus junonius</name>
    <name type="common">Spectacular rustgill mushroom</name>
    <name type="synonym">Gymnopilus spectabilis subsp. junonius</name>
    <dbReference type="NCBI Taxonomy" id="109634"/>
    <lineage>
        <taxon>Eukaryota</taxon>
        <taxon>Fungi</taxon>
        <taxon>Dikarya</taxon>
        <taxon>Basidiomycota</taxon>
        <taxon>Agaricomycotina</taxon>
        <taxon>Agaricomycetes</taxon>
        <taxon>Agaricomycetidae</taxon>
        <taxon>Agaricales</taxon>
        <taxon>Agaricineae</taxon>
        <taxon>Hymenogastraceae</taxon>
        <taxon>Gymnopilus</taxon>
    </lineage>
</organism>
<dbReference type="InterPro" id="IPR033181">
    <property type="entry name" value="Mic26_fungi"/>
</dbReference>
<keyword evidence="1" id="KW-0496">Mitochondrion</keyword>
<feature type="signal peptide" evidence="2">
    <location>
        <begin position="1"/>
        <end position="24"/>
    </location>
</feature>
<keyword evidence="1" id="KW-0472">Membrane</keyword>
<keyword evidence="2" id="KW-0732">Signal</keyword>
<reference evidence="3" key="1">
    <citation type="submission" date="2020-11" db="EMBL/GenBank/DDBJ databases">
        <authorList>
            <consortium name="DOE Joint Genome Institute"/>
            <person name="Ahrendt S."/>
            <person name="Riley R."/>
            <person name="Andreopoulos W."/>
            <person name="LaButti K."/>
            <person name="Pangilinan J."/>
            <person name="Ruiz-duenas F.J."/>
            <person name="Barrasa J.M."/>
            <person name="Sanchez-Garcia M."/>
            <person name="Camarero S."/>
            <person name="Miyauchi S."/>
            <person name="Serrano A."/>
            <person name="Linde D."/>
            <person name="Babiker R."/>
            <person name="Drula E."/>
            <person name="Ayuso-Fernandez I."/>
            <person name="Pacheco R."/>
            <person name="Padilla G."/>
            <person name="Ferreira P."/>
            <person name="Barriuso J."/>
            <person name="Kellner H."/>
            <person name="Castanera R."/>
            <person name="Alfaro M."/>
            <person name="Ramirez L."/>
            <person name="Pisabarro A.G."/>
            <person name="Kuo A."/>
            <person name="Tritt A."/>
            <person name="Lipzen A."/>
            <person name="He G."/>
            <person name="Yan M."/>
            <person name="Ng V."/>
            <person name="Cullen D."/>
            <person name="Martin F."/>
            <person name="Rosso M.-N."/>
            <person name="Henrissat B."/>
            <person name="Hibbett D."/>
            <person name="Martinez A.T."/>
            <person name="Grigoriev I.V."/>
        </authorList>
    </citation>
    <scope>NUCLEOTIDE SEQUENCE</scope>
    <source>
        <strain evidence="3">AH 44721</strain>
    </source>
</reference>
<comment type="function">
    <text evidence="1">Component of the MICOS complex, a large protein complex of the mitochondrial inner membrane that plays crucial roles in the maintenance of crista junctions, inner membrane architecture, and formation of contact sites to the outer membrane.</text>
</comment>
<dbReference type="InterPro" id="IPR019166">
    <property type="entry name" value="MIC26/MIC27"/>
</dbReference>
<dbReference type="OrthoDB" id="2399148at2759"/>